<dbReference type="InterPro" id="IPR026039">
    <property type="entry name" value="YfgM"/>
</dbReference>
<protein>
    <recommendedName>
        <fullName evidence="8">Ancillary SecYEG translocon subunit</fullName>
    </recommendedName>
</protein>
<evidence type="ECO:0000256" key="4">
    <source>
        <dbReference type="ARBA" id="ARBA00022989"/>
    </source>
</evidence>
<dbReference type="STRING" id="466.Lmac_0946"/>
<keyword evidence="2" id="KW-1003">Cell membrane</keyword>
<dbReference type="PANTHER" id="PTHR38035:SF1">
    <property type="entry name" value="ANCILLARY SECYEG TRANSLOCON SUBUNIT"/>
    <property type="match status" value="1"/>
</dbReference>
<comment type="subcellular location">
    <subcellularLocation>
        <location evidence="1">Cell membrane</location>
        <topology evidence="1">Single-pass type II membrane protein</topology>
    </subcellularLocation>
</comment>
<evidence type="ECO:0000256" key="2">
    <source>
        <dbReference type="ARBA" id="ARBA00022475"/>
    </source>
</evidence>
<evidence type="ECO:0000313" key="11">
    <source>
        <dbReference type="EMBL" id="KTD28777.1"/>
    </source>
</evidence>
<keyword evidence="5 9" id="KW-0472">Membrane</keyword>
<evidence type="ECO:0000256" key="7">
    <source>
        <dbReference type="ARBA" id="ARBA00024197"/>
    </source>
</evidence>
<feature type="domain" description="Ancillary SecYEG translocon subunit/Cell division coordinator CpoB TPR" evidence="10">
    <location>
        <begin position="15"/>
        <end position="208"/>
    </location>
</feature>
<dbReference type="GO" id="GO:0044877">
    <property type="term" value="F:protein-containing complex binding"/>
    <property type="evidence" value="ECO:0007669"/>
    <property type="project" value="InterPro"/>
</dbReference>
<evidence type="ECO:0000256" key="3">
    <source>
        <dbReference type="ARBA" id="ARBA00022692"/>
    </source>
</evidence>
<evidence type="ECO:0000313" key="12">
    <source>
        <dbReference type="Proteomes" id="UP000054908"/>
    </source>
</evidence>
<keyword evidence="4 9" id="KW-1133">Transmembrane helix</keyword>
<dbReference type="PIRSF" id="PIRSF006170">
    <property type="entry name" value="YfgM"/>
    <property type="match status" value="1"/>
</dbReference>
<dbReference type="Gene3D" id="1.25.40.10">
    <property type="entry name" value="Tetratricopeptide repeat domain"/>
    <property type="match status" value="1"/>
</dbReference>
<proteinExistence type="inferred from homology"/>
<dbReference type="InterPro" id="IPR011990">
    <property type="entry name" value="TPR-like_helical_dom_sf"/>
</dbReference>
<evidence type="ECO:0000256" key="8">
    <source>
        <dbReference type="ARBA" id="ARBA00024235"/>
    </source>
</evidence>
<dbReference type="PANTHER" id="PTHR38035">
    <property type="entry name" value="UPF0070 PROTEIN YFGM"/>
    <property type="match status" value="1"/>
</dbReference>
<evidence type="ECO:0000256" key="6">
    <source>
        <dbReference type="ARBA" id="ARBA00023186"/>
    </source>
</evidence>
<keyword evidence="3 9" id="KW-0812">Transmembrane</keyword>
<dbReference type="InterPro" id="IPR018704">
    <property type="entry name" value="SecYEG/CpoB_TPR"/>
</dbReference>
<keyword evidence="6" id="KW-0143">Chaperone</keyword>
<evidence type="ECO:0000256" key="1">
    <source>
        <dbReference type="ARBA" id="ARBA00004401"/>
    </source>
</evidence>
<dbReference type="AlphaFoldDB" id="A0A0W0W8W2"/>
<dbReference type="PATRIC" id="fig|466.6.peg.1010"/>
<evidence type="ECO:0000256" key="5">
    <source>
        <dbReference type="ARBA" id="ARBA00023136"/>
    </source>
</evidence>
<dbReference type="GO" id="GO:0005886">
    <property type="term" value="C:plasma membrane"/>
    <property type="evidence" value="ECO:0007669"/>
    <property type="project" value="UniProtKB-SubCell"/>
</dbReference>
<keyword evidence="12" id="KW-1185">Reference proteome</keyword>
<dbReference type="Proteomes" id="UP000054908">
    <property type="component" value="Unassembled WGS sequence"/>
</dbReference>
<comment type="caution">
    <text evidence="11">The sequence shown here is derived from an EMBL/GenBank/DDBJ whole genome shotgun (WGS) entry which is preliminary data.</text>
</comment>
<dbReference type="RefSeq" id="WP_058451753.1">
    <property type="nucleotide sequence ID" value="NZ_CAAAIB010000011.1"/>
</dbReference>
<dbReference type="EMBL" id="LNYL01000025">
    <property type="protein sequence ID" value="KTD28777.1"/>
    <property type="molecule type" value="Genomic_DNA"/>
</dbReference>
<evidence type="ECO:0000256" key="9">
    <source>
        <dbReference type="SAM" id="Phobius"/>
    </source>
</evidence>
<feature type="transmembrane region" description="Helical" evidence="9">
    <location>
        <begin position="21"/>
        <end position="42"/>
    </location>
</feature>
<accession>A0A0W0W8W2</accession>
<evidence type="ECO:0000259" key="10">
    <source>
        <dbReference type="Pfam" id="PF09976"/>
    </source>
</evidence>
<name>A0A0W0W8W2_9GAMM</name>
<dbReference type="Pfam" id="PF09976">
    <property type="entry name" value="TPR_21"/>
    <property type="match status" value="1"/>
</dbReference>
<dbReference type="OrthoDB" id="9789675at2"/>
<dbReference type="SUPFAM" id="SSF48452">
    <property type="entry name" value="TPR-like"/>
    <property type="match status" value="1"/>
</dbReference>
<reference evidence="11 12" key="1">
    <citation type="submission" date="2015-11" db="EMBL/GenBank/DDBJ databases">
        <title>Genomic analysis of 38 Legionella species identifies large and diverse effector repertoires.</title>
        <authorList>
            <person name="Burstein D."/>
            <person name="Amaro F."/>
            <person name="Zusman T."/>
            <person name="Lifshitz Z."/>
            <person name="Cohen O."/>
            <person name="Gilbert J.A."/>
            <person name="Pupko T."/>
            <person name="Shuman H.A."/>
            <person name="Segal G."/>
        </authorList>
    </citation>
    <scope>NUCLEOTIDE SEQUENCE [LARGE SCALE GENOMIC DNA]</scope>
    <source>
        <strain evidence="11 12">PX-1-G2-E2</strain>
    </source>
</reference>
<organism evidence="11 12">
    <name type="scientific">Legionella maceachernii</name>
    <dbReference type="NCBI Taxonomy" id="466"/>
    <lineage>
        <taxon>Bacteria</taxon>
        <taxon>Pseudomonadati</taxon>
        <taxon>Pseudomonadota</taxon>
        <taxon>Gammaproteobacteria</taxon>
        <taxon>Legionellales</taxon>
        <taxon>Legionellaceae</taxon>
        <taxon>Legionella</taxon>
    </lineage>
</organism>
<gene>
    <name evidence="11" type="ORF">Lmac_0946</name>
</gene>
<sequence>MSVYMTEEEQLAAIKNWWNKYSNVITVILSLVLLVTAGFKYWNWHQEKISTQASTAYERLMVAFSNQDENNIQSYANQLIKDYGKTVYADAARLTLAKMLVTNDQYDKARENLEYVAEHSKMQSLKQVAKLRIARLFAAQKAYDKALAELAVVDDSVYMPVINELKGDIYAATGNYQQAIQSYKEAITEVRTNGMGNLFLEMKTNELAALAQSVNANESTLQS</sequence>
<comment type="similarity">
    <text evidence="7">Belongs to the YfgM family.</text>
</comment>